<keyword evidence="3 7" id="KW-0378">Hydrolase</keyword>
<dbReference type="Gene3D" id="3.90.110.10">
    <property type="entry name" value="Lactate dehydrogenase/glycoside hydrolase, family 4, C-terminal"/>
    <property type="match status" value="1"/>
</dbReference>
<dbReference type="Pfam" id="PF02056">
    <property type="entry name" value="Glyco_hydro_4"/>
    <property type="match status" value="1"/>
</dbReference>
<evidence type="ECO:0000256" key="3">
    <source>
        <dbReference type="ARBA" id="ARBA00022801"/>
    </source>
</evidence>
<keyword evidence="4 7" id="KW-0520">NAD</keyword>
<comment type="caution">
    <text evidence="9">The sequence shown here is derived from an EMBL/GenBank/DDBJ whole genome shotgun (WGS) entry which is preliminary data.</text>
</comment>
<dbReference type="InterPro" id="IPR019802">
    <property type="entry name" value="GlycHydrolase_4_CS"/>
</dbReference>
<dbReference type="GO" id="GO:0008706">
    <property type="term" value="F:6-phospho-beta-glucosidase activity"/>
    <property type="evidence" value="ECO:0007669"/>
    <property type="project" value="UniProtKB-EC"/>
</dbReference>
<dbReference type="Pfam" id="PF11975">
    <property type="entry name" value="Glyco_hydro_4C"/>
    <property type="match status" value="1"/>
</dbReference>
<dbReference type="InterPro" id="IPR036291">
    <property type="entry name" value="NAD(P)-bd_dom_sf"/>
</dbReference>
<evidence type="ECO:0000256" key="4">
    <source>
        <dbReference type="ARBA" id="ARBA00023027"/>
    </source>
</evidence>
<comment type="similarity">
    <text evidence="1 7">Belongs to the glycosyl hydrolase 4 family.</text>
</comment>
<dbReference type="CDD" id="cd05296">
    <property type="entry name" value="GH4_P_beta_glucosidase"/>
    <property type="match status" value="1"/>
</dbReference>
<evidence type="ECO:0000313" key="10">
    <source>
        <dbReference type="Proteomes" id="UP001549366"/>
    </source>
</evidence>
<accession>A0ABV2SDW4</accession>
<keyword evidence="6 7" id="KW-0326">Glycosidase</keyword>
<dbReference type="Gene3D" id="3.40.50.720">
    <property type="entry name" value="NAD(P)-binding Rossmann-like Domain"/>
    <property type="match status" value="1"/>
</dbReference>
<sequence>MKSLKLAVIGGGSSYTPELIEGIINRIDRLPVTRIDLIDVEAGREKLEIVTQLAQRMIARSGLNIEVRHSLDRREAIQGASFVMTQLRVGGLEARARDEHIPLKYKVIGQETTGPGGFAKALRTIPVILDICKDMEELAPDAWLINFTNPAGMVTEAVHKYSSIKALGLCNVPINMHHQTAEALGASVDRVKVNFAGLNHLVWMSNIRLDGRDVTHKVIEMLCDGAHMNMNNIHESPWDPAFLQSLGVVPCPYHRYFYMQDDMLEEELESAASTGTRAEVVMKTEQELFRLYQNPELAEKPRQLEQRGGAYYSDVSLNLVDALYNDTSAINVVNTVNNGAISNLPDDAVVEISAVIDSAGAHPITQGTLPENQIGLARSVKAYEQQAIEAAVKGDYGLALQALVANPLVPSARVAKLILDDILEQNADYLPQFQ</sequence>
<evidence type="ECO:0000259" key="8">
    <source>
        <dbReference type="Pfam" id="PF11975"/>
    </source>
</evidence>
<dbReference type="PROSITE" id="PS01324">
    <property type="entry name" value="GLYCOSYL_HYDROL_F4"/>
    <property type="match status" value="1"/>
</dbReference>
<evidence type="ECO:0000256" key="2">
    <source>
        <dbReference type="ARBA" id="ARBA00022723"/>
    </source>
</evidence>
<gene>
    <name evidence="9" type="ORF">V5J35_001135</name>
</gene>
<feature type="domain" description="Glycosyl hydrolase family 4 C-terminal" evidence="8">
    <location>
        <begin position="195"/>
        <end position="409"/>
    </location>
</feature>
<dbReference type="PRINTS" id="PR00732">
    <property type="entry name" value="GLHYDRLASE4"/>
</dbReference>
<reference evidence="9 10" key="1">
    <citation type="submission" date="2024-06" db="EMBL/GenBank/DDBJ databases">
        <title>Genomic Encyclopedia of Type Strains, Phase V (KMG-V): Genome sequencing to study the core and pangenomes of soil and plant-associated prokaryotes.</title>
        <authorList>
            <person name="Whitman W."/>
        </authorList>
    </citation>
    <scope>NUCLEOTIDE SEQUENCE [LARGE SCALE GENOMIC DNA]</scope>
    <source>
        <strain evidence="9 10">NE40</strain>
    </source>
</reference>
<dbReference type="InterPro" id="IPR015955">
    <property type="entry name" value="Lactate_DH/Glyco_Ohase_4_C"/>
</dbReference>
<evidence type="ECO:0000256" key="5">
    <source>
        <dbReference type="ARBA" id="ARBA00023211"/>
    </source>
</evidence>
<dbReference type="Proteomes" id="UP001549366">
    <property type="component" value="Unassembled WGS sequence"/>
</dbReference>
<keyword evidence="2" id="KW-0479">Metal-binding</keyword>
<dbReference type="EMBL" id="JBEWTB010000002">
    <property type="protein sequence ID" value="MET4755943.1"/>
    <property type="molecule type" value="Genomic_DNA"/>
</dbReference>
<evidence type="ECO:0000313" key="9">
    <source>
        <dbReference type="EMBL" id="MET4755943.1"/>
    </source>
</evidence>
<dbReference type="SUPFAM" id="SSF51735">
    <property type="entry name" value="NAD(P)-binding Rossmann-fold domains"/>
    <property type="match status" value="1"/>
</dbReference>
<proteinExistence type="inferred from homology"/>
<dbReference type="EC" id="3.2.1.86" evidence="9"/>
<name>A0ABV2SDW4_9GAMM</name>
<keyword evidence="10" id="KW-1185">Reference proteome</keyword>
<dbReference type="PANTHER" id="PTHR32092:SF5">
    <property type="entry name" value="6-PHOSPHO-BETA-GLUCOSIDASE"/>
    <property type="match status" value="1"/>
</dbReference>
<dbReference type="InterPro" id="IPR022616">
    <property type="entry name" value="Glyco_hydro_4_C"/>
</dbReference>
<evidence type="ECO:0000256" key="7">
    <source>
        <dbReference type="RuleBase" id="RU361152"/>
    </source>
</evidence>
<dbReference type="RefSeq" id="WP_354010314.1">
    <property type="nucleotide sequence ID" value="NZ_JBEWTA010000001.1"/>
</dbReference>
<evidence type="ECO:0000256" key="1">
    <source>
        <dbReference type="ARBA" id="ARBA00010141"/>
    </source>
</evidence>
<organism evidence="9 10">
    <name type="scientific">Endozoicomonas lisbonensis</name>
    <dbReference type="NCBI Taxonomy" id="3120522"/>
    <lineage>
        <taxon>Bacteria</taxon>
        <taxon>Pseudomonadati</taxon>
        <taxon>Pseudomonadota</taxon>
        <taxon>Gammaproteobacteria</taxon>
        <taxon>Oceanospirillales</taxon>
        <taxon>Endozoicomonadaceae</taxon>
        <taxon>Endozoicomonas</taxon>
    </lineage>
</organism>
<evidence type="ECO:0000256" key="6">
    <source>
        <dbReference type="ARBA" id="ARBA00023295"/>
    </source>
</evidence>
<dbReference type="SUPFAM" id="SSF56327">
    <property type="entry name" value="LDH C-terminal domain-like"/>
    <property type="match status" value="1"/>
</dbReference>
<dbReference type="InterPro" id="IPR001088">
    <property type="entry name" value="Glyco_hydro_4"/>
</dbReference>
<keyword evidence="5" id="KW-0464">Manganese</keyword>
<dbReference type="PANTHER" id="PTHR32092">
    <property type="entry name" value="6-PHOSPHO-BETA-GLUCOSIDASE-RELATED"/>
    <property type="match status" value="1"/>
</dbReference>
<comment type="cofactor">
    <cofactor evidence="7">
        <name>NAD(+)</name>
        <dbReference type="ChEBI" id="CHEBI:57540"/>
    </cofactor>
    <text evidence="7">Binds 1 NAD(+) per subunit.</text>
</comment>
<protein>
    <submittedName>
        <fullName evidence="9">6-phospho-beta-glucosidase</fullName>
        <ecNumber evidence="9">3.2.1.86</ecNumber>
    </submittedName>
</protein>